<organism evidence="3 4">
    <name type="scientific">Micromonospora echinospora</name>
    <name type="common">Micromonospora purpurea</name>
    <dbReference type="NCBI Taxonomy" id="1877"/>
    <lineage>
        <taxon>Bacteria</taxon>
        <taxon>Bacillati</taxon>
        <taxon>Actinomycetota</taxon>
        <taxon>Actinomycetes</taxon>
        <taxon>Micromonosporales</taxon>
        <taxon>Micromonosporaceae</taxon>
        <taxon>Micromonospora</taxon>
    </lineage>
</organism>
<dbReference type="Pfam" id="PF13411">
    <property type="entry name" value="MerR_1"/>
    <property type="match status" value="1"/>
</dbReference>
<accession>A0A1C4Z528</accession>
<dbReference type="GO" id="GO:0003677">
    <property type="term" value="F:DNA binding"/>
    <property type="evidence" value="ECO:0007669"/>
    <property type="project" value="UniProtKB-KW"/>
</dbReference>
<dbReference type="SUPFAM" id="SSF46955">
    <property type="entry name" value="Putative DNA-binding domain"/>
    <property type="match status" value="1"/>
</dbReference>
<feature type="domain" description="HTH merR-type" evidence="2">
    <location>
        <begin position="1"/>
        <end position="69"/>
    </location>
</feature>
<dbReference type="CDD" id="cd00592">
    <property type="entry name" value="HTH_MerR-like"/>
    <property type="match status" value="1"/>
</dbReference>
<dbReference type="PANTHER" id="PTHR30204:SF93">
    <property type="entry name" value="HTH MERR-TYPE DOMAIN-CONTAINING PROTEIN"/>
    <property type="match status" value="1"/>
</dbReference>
<gene>
    <name evidence="3" type="ORF">GA0070618_4790</name>
</gene>
<sequence length="247" mass="26935">MSSSEIARLAGVSVRTLRHYHRVGVLPEPRRRANGYREYTVHDLILLLRIRRLTDLGLSLDEIPPLLASPDRAGSVLDQLDGELAAQIERLTARREAIARLRAAGASPDTPPELAALVAITSAQPGVTPAAAQQDRELMTLVHHTLDEDGRRALTEFATALVHPDLLPAATSLANRFGALDAETPQAEVDQLFADYQRTFGHLEDSRFASSEASRLGALFADYQNPGFNDTQRAFVARFTHGPADTA</sequence>
<dbReference type="Proteomes" id="UP000198253">
    <property type="component" value="Chromosome I"/>
</dbReference>
<dbReference type="PANTHER" id="PTHR30204">
    <property type="entry name" value="REDOX-CYCLING DRUG-SENSING TRANSCRIPTIONAL ACTIVATOR SOXR"/>
    <property type="match status" value="1"/>
</dbReference>
<dbReference type="GO" id="GO:0003700">
    <property type="term" value="F:DNA-binding transcription factor activity"/>
    <property type="evidence" value="ECO:0007669"/>
    <property type="project" value="InterPro"/>
</dbReference>
<dbReference type="EMBL" id="LT607413">
    <property type="protein sequence ID" value="SCF28152.1"/>
    <property type="molecule type" value="Genomic_DNA"/>
</dbReference>
<dbReference type="PROSITE" id="PS50937">
    <property type="entry name" value="HTH_MERR_2"/>
    <property type="match status" value="1"/>
</dbReference>
<dbReference type="RefSeq" id="WP_088983621.1">
    <property type="nucleotide sequence ID" value="NZ_LT607413.1"/>
</dbReference>
<dbReference type="InterPro" id="IPR009061">
    <property type="entry name" value="DNA-bd_dom_put_sf"/>
</dbReference>
<dbReference type="InParanoid" id="A0A1C4Z528"/>
<dbReference type="InterPro" id="IPR000551">
    <property type="entry name" value="MerR-type_HTH_dom"/>
</dbReference>
<dbReference type="Gene3D" id="1.10.1660.10">
    <property type="match status" value="1"/>
</dbReference>
<evidence type="ECO:0000259" key="2">
    <source>
        <dbReference type="PROSITE" id="PS50937"/>
    </source>
</evidence>
<keyword evidence="4" id="KW-1185">Reference proteome</keyword>
<name>A0A1C4Z528_MICEC</name>
<keyword evidence="1 3" id="KW-0238">DNA-binding</keyword>
<reference evidence="4" key="1">
    <citation type="submission" date="2016-06" db="EMBL/GenBank/DDBJ databases">
        <authorList>
            <person name="Varghese N."/>
            <person name="Submissions Spin"/>
        </authorList>
    </citation>
    <scope>NUCLEOTIDE SEQUENCE [LARGE SCALE GENOMIC DNA]</scope>
    <source>
        <strain evidence="4">DSM 43816</strain>
    </source>
</reference>
<protein>
    <submittedName>
        <fullName evidence="3">DNA-binding transcriptional regulator, MerR family</fullName>
    </submittedName>
</protein>
<dbReference type="AlphaFoldDB" id="A0A1C4Z528"/>
<dbReference type="OrthoDB" id="4569196at2"/>
<proteinExistence type="predicted"/>
<evidence type="ECO:0000256" key="1">
    <source>
        <dbReference type="ARBA" id="ARBA00023125"/>
    </source>
</evidence>
<dbReference type="SMART" id="SM00422">
    <property type="entry name" value="HTH_MERR"/>
    <property type="match status" value="1"/>
</dbReference>
<evidence type="ECO:0000313" key="3">
    <source>
        <dbReference type="EMBL" id="SCF28152.1"/>
    </source>
</evidence>
<evidence type="ECO:0000313" key="4">
    <source>
        <dbReference type="Proteomes" id="UP000198253"/>
    </source>
</evidence>
<dbReference type="InterPro" id="IPR047057">
    <property type="entry name" value="MerR_fam"/>
</dbReference>